<proteinExistence type="predicted"/>
<dbReference type="InterPro" id="IPR000834">
    <property type="entry name" value="Peptidase_M14"/>
</dbReference>
<dbReference type="Pfam" id="PF00246">
    <property type="entry name" value="Peptidase_M14"/>
    <property type="match status" value="1"/>
</dbReference>
<organism evidence="2 3">
    <name type="scientific">Microvirga puerhi</name>
    <dbReference type="NCBI Taxonomy" id="2876078"/>
    <lineage>
        <taxon>Bacteria</taxon>
        <taxon>Pseudomonadati</taxon>
        <taxon>Pseudomonadota</taxon>
        <taxon>Alphaproteobacteria</taxon>
        <taxon>Hyphomicrobiales</taxon>
        <taxon>Methylobacteriaceae</taxon>
        <taxon>Microvirga</taxon>
    </lineage>
</organism>
<evidence type="ECO:0000313" key="3">
    <source>
        <dbReference type="Proteomes" id="UP000704176"/>
    </source>
</evidence>
<dbReference type="EMBL" id="JAIRBM010000002">
    <property type="protein sequence ID" value="MBZ6075199.1"/>
    <property type="molecule type" value="Genomic_DNA"/>
</dbReference>
<protein>
    <submittedName>
        <fullName evidence="2">Peptidase M14</fullName>
    </submittedName>
</protein>
<keyword evidence="3" id="KW-1185">Reference proteome</keyword>
<dbReference type="Proteomes" id="UP000704176">
    <property type="component" value="Unassembled WGS sequence"/>
</dbReference>
<evidence type="ECO:0000313" key="2">
    <source>
        <dbReference type="EMBL" id="MBZ6075199.1"/>
    </source>
</evidence>
<dbReference type="SUPFAM" id="SSF53187">
    <property type="entry name" value="Zn-dependent exopeptidases"/>
    <property type="match status" value="1"/>
</dbReference>
<name>A0ABS7VI51_9HYPH</name>
<dbReference type="Gene3D" id="3.40.630.10">
    <property type="entry name" value="Zn peptidases"/>
    <property type="match status" value="1"/>
</dbReference>
<comment type="caution">
    <text evidence="2">The sequence shown here is derived from an EMBL/GenBank/DDBJ whole genome shotgun (WGS) entry which is preliminary data.</text>
</comment>
<evidence type="ECO:0000259" key="1">
    <source>
        <dbReference type="Pfam" id="PF00246"/>
    </source>
</evidence>
<sequence>MTILLDERVPRTLDALVAEWSAQDRRGALLDVWVFEDEAARRDAETRLAEAGVTARFRSAYKPLVHAFLEEIETAGLQRVEVKYPVHPQADKIRFLSEAYPLAAMLDGIETVFTPGDDTLAYQVVATYRDGRTVEHEVFAPNRLRPNHLDLVDLCPTGWIKASGCPGRPDIDEAVETEIETVFLKVMQAVAAHAWPAEEPYAESLVIDVGIGGIERSLGYDDEVMSTREALHEDFYFSLLEFFKHKSGRPPEDRSVQPGQIVPDIRAGEGDARVRVSLQAFARPQDPERREQVLETADSAPGLPQIYRELASLPGETFEGISREGRPVRGVYRAGSRPAVLVSAGQHANETSAPVGALRAARRLLADPEANLALIAVENPDGYALHGRLCMANPRHMHHAARYTSLGSDVEFDRGNPTYEIGARLQALELSGAQLHVNLHGYPAHEWTRPFTGYLPRGFELWAIPKGFFLIMRHHPSWSETARALIEAVTKQLQAIPGLPEFNRRQIEICVIHSGGKPYEIINDIPCLITAEERHPTPLTLITEFPDETIYGDPYRFAHTVQMTTVLAAEEAFAALMAQTV</sequence>
<dbReference type="RefSeq" id="WP_224311257.1">
    <property type="nucleotide sequence ID" value="NZ_JAIRBM010000002.1"/>
</dbReference>
<feature type="domain" description="Peptidase M14" evidence="1">
    <location>
        <begin position="320"/>
        <end position="387"/>
    </location>
</feature>
<gene>
    <name evidence="2" type="ORF">K9B37_02655</name>
</gene>
<reference evidence="2 3" key="1">
    <citation type="submission" date="2021-09" db="EMBL/GenBank/DDBJ databases">
        <title>The complete genome sequence of a new microorganism.</title>
        <authorList>
            <person name="Zi Z."/>
        </authorList>
    </citation>
    <scope>NUCLEOTIDE SEQUENCE [LARGE SCALE GENOMIC DNA]</scope>
    <source>
        <strain evidence="2 3">WGZ8</strain>
    </source>
</reference>
<accession>A0ABS7VI51</accession>